<protein>
    <submittedName>
        <fullName evidence="1">Uncharacterized protein</fullName>
    </submittedName>
</protein>
<comment type="caution">
    <text evidence="1">The sequence shown here is derived from an EMBL/GenBank/DDBJ whole genome shotgun (WGS) entry which is preliminary data.</text>
</comment>
<organism evidence="1 2">
    <name type="scientific">Plasmodium yoelii yoelii</name>
    <dbReference type="NCBI Taxonomy" id="73239"/>
    <lineage>
        <taxon>Eukaryota</taxon>
        <taxon>Sar</taxon>
        <taxon>Alveolata</taxon>
        <taxon>Apicomplexa</taxon>
        <taxon>Aconoidasida</taxon>
        <taxon>Haemosporida</taxon>
        <taxon>Plasmodiidae</taxon>
        <taxon>Plasmodium</taxon>
        <taxon>Plasmodium (Vinckeia)</taxon>
    </lineage>
</organism>
<reference evidence="1 2" key="1">
    <citation type="journal article" date="2002" name="Nature">
        <title>Genome sequence and comparative analysis of the model rodent malaria parasite Plasmodium yoelii yoelii.</title>
        <authorList>
            <person name="Carlton J.M."/>
            <person name="Angiuoli S.V."/>
            <person name="Suh B.B."/>
            <person name="Kooij T.W."/>
            <person name="Pertea M."/>
            <person name="Silva J.C."/>
            <person name="Ermolaeva M.D."/>
            <person name="Allen J.E."/>
            <person name="Selengut J.D."/>
            <person name="Koo H.L."/>
            <person name="Peterson J.D."/>
            <person name="Pop M."/>
            <person name="Kosack D.S."/>
            <person name="Shumway M.F."/>
            <person name="Bidwell S.L."/>
            <person name="Shallom S.J."/>
            <person name="van Aken S.E."/>
            <person name="Riedmuller S.B."/>
            <person name="Feldblyum T.V."/>
            <person name="Cho J.K."/>
            <person name="Quackenbush J."/>
            <person name="Sedegah M."/>
            <person name="Shoaibi A."/>
            <person name="Cummings L.M."/>
            <person name="Florens L."/>
            <person name="Yates J.R."/>
            <person name="Raine J.D."/>
            <person name="Sinden R.E."/>
            <person name="Harris M.A."/>
            <person name="Cunningham D.A."/>
            <person name="Preiser P.R."/>
            <person name="Bergman L.W."/>
            <person name="Vaidya A.B."/>
            <person name="van Lin L.H."/>
            <person name="Janse C.J."/>
            <person name="Waters A.P."/>
            <person name="Smith H.O."/>
            <person name="White O.R."/>
            <person name="Salzberg S.L."/>
            <person name="Venter J.C."/>
            <person name="Fraser C.M."/>
            <person name="Hoffman S.L."/>
            <person name="Gardner M.J."/>
            <person name="Carucci D.J."/>
        </authorList>
    </citation>
    <scope>NUCLEOTIDE SEQUENCE [LARGE SCALE GENOMIC DNA]</scope>
    <source>
        <strain evidence="1 2">17XNL</strain>
    </source>
</reference>
<keyword evidence="2" id="KW-1185">Reference proteome</keyword>
<evidence type="ECO:0000313" key="2">
    <source>
        <dbReference type="Proteomes" id="UP000008553"/>
    </source>
</evidence>
<feature type="non-terminal residue" evidence="1">
    <location>
        <position position="30"/>
    </location>
</feature>
<name>Q7RAD0_PLAYO</name>
<dbReference type="AlphaFoldDB" id="Q7RAD0"/>
<gene>
    <name evidence="1" type="ORF">PY06570</name>
</gene>
<evidence type="ECO:0000313" key="1">
    <source>
        <dbReference type="EMBL" id="EAA18803.1"/>
    </source>
</evidence>
<dbReference type="PaxDb" id="73239-Q7RAD0"/>
<dbReference type="InParanoid" id="Q7RAD0"/>
<sequence length="30" mass="3796">MNYNYIRLKYLSTLQYIFRLIYVFWALTST</sequence>
<accession>Q7RAD0</accession>
<dbReference type="Proteomes" id="UP000008553">
    <property type="component" value="Unassembled WGS sequence"/>
</dbReference>
<dbReference type="EMBL" id="AABL01002237">
    <property type="protein sequence ID" value="EAA18803.1"/>
    <property type="molecule type" value="Genomic_DNA"/>
</dbReference>
<proteinExistence type="predicted"/>